<proteinExistence type="predicted"/>
<dbReference type="Pfam" id="PF01221">
    <property type="entry name" value="Dynein_light"/>
    <property type="match status" value="1"/>
</dbReference>
<keyword evidence="2" id="KW-1185">Reference proteome</keyword>
<reference evidence="1 2" key="2">
    <citation type="submission" date="2018-11" db="EMBL/GenBank/DDBJ databases">
        <authorList>
            <consortium name="Pathogen Informatics"/>
        </authorList>
    </citation>
    <scope>NUCLEOTIDE SEQUENCE [LARGE SCALE GENOMIC DNA]</scope>
    <source>
        <strain evidence="1 2">NST_G2</strain>
    </source>
</reference>
<dbReference type="SUPFAM" id="SSF54648">
    <property type="entry name" value="DLC"/>
    <property type="match status" value="1"/>
</dbReference>
<dbReference type="GO" id="GO:0030286">
    <property type="term" value="C:dynein complex"/>
    <property type="evidence" value="ECO:0007669"/>
    <property type="project" value="InterPro"/>
</dbReference>
<dbReference type="Gene3D" id="3.30.740.10">
    <property type="entry name" value="Protein Inhibitor Of Neuronal Nitric Oxide Synthase"/>
    <property type="match status" value="1"/>
</dbReference>
<dbReference type="WBParaSite" id="SSLN_0001956501-mRNA-1">
    <property type="protein sequence ID" value="SSLN_0001956501-mRNA-1"/>
    <property type="gene ID" value="SSLN_0001956501"/>
</dbReference>
<dbReference type="SMART" id="SM01375">
    <property type="entry name" value="Dynein_light"/>
    <property type="match status" value="1"/>
</dbReference>
<gene>
    <name evidence="1" type="ORF">SSLN_LOCUS18850</name>
</gene>
<sequence>MESVCERHPNGNCKEENPVVVRSSMDESMVNKCLFLVHCAYKEYEDIEERCTAMKKHLDCKFGKNWHVVVGPFFGA</sequence>
<dbReference type="InterPro" id="IPR037177">
    <property type="entry name" value="DLC_sf"/>
</dbReference>
<evidence type="ECO:0000313" key="3">
    <source>
        <dbReference type="WBParaSite" id="SSLN_0001956501-mRNA-1"/>
    </source>
</evidence>
<dbReference type="EMBL" id="UYSU01045513">
    <property type="protein sequence ID" value="VDM05236.1"/>
    <property type="molecule type" value="Genomic_DNA"/>
</dbReference>
<dbReference type="GO" id="GO:0007017">
    <property type="term" value="P:microtubule-based process"/>
    <property type="evidence" value="ECO:0007669"/>
    <property type="project" value="InterPro"/>
</dbReference>
<dbReference type="InterPro" id="IPR001372">
    <property type="entry name" value="Dynein_light_chain_typ-1/2"/>
</dbReference>
<name>A0A183TQV0_SCHSO</name>
<organism evidence="3">
    <name type="scientific">Schistocephalus solidus</name>
    <name type="common">Tapeworm</name>
    <dbReference type="NCBI Taxonomy" id="70667"/>
    <lineage>
        <taxon>Eukaryota</taxon>
        <taxon>Metazoa</taxon>
        <taxon>Spiralia</taxon>
        <taxon>Lophotrochozoa</taxon>
        <taxon>Platyhelminthes</taxon>
        <taxon>Cestoda</taxon>
        <taxon>Eucestoda</taxon>
        <taxon>Diphyllobothriidea</taxon>
        <taxon>Diphyllobothriidae</taxon>
        <taxon>Schistocephalus</taxon>
    </lineage>
</organism>
<reference evidence="3" key="1">
    <citation type="submission" date="2016-06" db="UniProtKB">
        <authorList>
            <consortium name="WormBaseParasite"/>
        </authorList>
    </citation>
    <scope>IDENTIFICATION</scope>
</reference>
<accession>A0A183TQV0</accession>
<dbReference type="Proteomes" id="UP000275846">
    <property type="component" value="Unassembled WGS sequence"/>
</dbReference>
<protein>
    <submittedName>
        <fullName evidence="3">Dynein light chain</fullName>
    </submittedName>
</protein>
<evidence type="ECO:0000313" key="2">
    <source>
        <dbReference type="Proteomes" id="UP000275846"/>
    </source>
</evidence>
<dbReference type="AlphaFoldDB" id="A0A183TQV0"/>
<evidence type="ECO:0000313" key="1">
    <source>
        <dbReference type="EMBL" id="VDM05236.1"/>
    </source>
</evidence>